<keyword evidence="1" id="KW-0732">Signal</keyword>
<name>A0A2A4JPG7_HELVI</name>
<dbReference type="AlphaFoldDB" id="A0A2A4JPG7"/>
<protein>
    <recommendedName>
        <fullName evidence="3">MD-2-related lipid-recognition domain-containing protein</fullName>
    </recommendedName>
</protein>
<gene>
    <name evidence="2" type="ORF">B5V51_14091</name>
</gene>
<proteinExistence type="predicted"/>
<evidence type="ECO:0008006" key="3">
    <source>
        <dbReference type="Google" id="ProtNLM"/>
    </source>
</evidence>
<organism evidence="2">
    <name type="scientific">Heliothis virescens</name>
    <name type="common">Tobacco budworm moth</name>
    <dbReference type="NCBI Taxonomy" id="7102"/>
    <lineage>
        <taxon>Eukaryota</taxon>
        <taxon>Metazoa</taxon>
        <taxon>Ecdysozoa</taxon>
        <taxon>Arthropoda</taxon>
        <taxon>Hexapoda</taxon>
        <taxon>Insecta</taxon>
        <taxon>Pterygota</taxon>
        <taxon>Neoptera</taxon>
        <taxon>Endopterygota</taxon>
        <taxon>Lepidoptera</taxon>
        <taxon>Glossata</taxon>
        <taxon>Ditrysia</taxon>
        <taxon>Noctuoidea</taxon>
        <taxon>Noctuidae</taxon>
        <taxon>Heliothinae</taxon>
        <taxon>Heliothis</taxon>
    </lineage>
</organism>
<reference evidence="2" key="1">
    <citation type="submission" date="2017-09" db="EMBL/GenBank/DDBJ databases">
        <title>Contemporary evolution of a Lepidopteran species, Heliothis virescens, in response to modern agricultural practices.</title>
        <authorList>
            <person name="Fritz M.L."/>
            <person name="Deyonke A.M."/>
            <person name="Papanicolaou A."/>
            <person name="Micinski S."/>
            <person name="Westbrook J."/>
            <person name="Gould F."/>
        </authorList>
    </citation>
    <scope>NUCLEOTIDE SEQUENCE [LARGE SCALE GENOMIC DNA]</scope>
    <source>
        <strain evidence="2">HvINT-</strain>
        <tissue evidence="2">Whole body</tissue>
    </source>
</reference>
<evidence type="ECO:0000313" key="2">
    <source>
        <dbReference type="EMBL" id="PCG73947.1"/>
    </source>
</evidence>
<feature type="chain" id="PRO_5012291471" description="MD-2-related lipid-recognition domain-containing protein" evidence="1">
    <location>
        <begin position="24"/>
        <end position="188"/>
    </location>
</feature>
<sequence length="188" mass="21389">MSYGTVVMKNLILLFSYLFLVNADVYYAPKITDSMLSCDGFDNDYLNCDNLLLGSLKGEEGDEAAKLSGSLEVLQEILPEHECKIEVFKMADIKDEFMYECMFNLCDSLQNTDSPWWPVIEKLNITECPVPVKVFEVQGLTISLDAFSDFMCHDFCGEYRIQISFMDVTEALSCHVLEICIVECETED</sequence>
<comment type="caution">
    <text evidence="2">The sequence shown here is derived from an EMBL/GenBank/DDBJ whole genome shotgun (WGS) entry which is preliminary data.</text>
</comment>
<accession>A0A2A4JPG7</accession>
<evidence type="ECO:0000256" key="1">
    <source>
        <dbReference type="SAM" id="SignalP"/>
    </source>
</evidence>
<dbReference type="EMBL" id="NWSH01000833">
    <property type="protein sequence ID" value="PCG73947.1"/>
    <property type="molecule type" value="Genomic_DNA"/>
</dbReference>
<feature type="signal peptide" evidence="1">
    <location>
        <begin position="1"/>
        <end position="23"/>
    </location>
</feature>